<feature type="domain" description="Peptidase S9 prolyl oligopeptidase catalytic" evidence="10">
    <location>
        <begin position="1297"/>
        <end position="1495"/>
    </location>
</feature>
<comment type="catalytic activity">
    <reaction evidence="1">
        <text>Hydrolysis of Pro-|-Xaa &gt;&gt; Ala-|-Xaa in oligopeptides.</text>
        <dbReference type="EC" id="3.4.21.26"/>
    </reaction>
</comment>
<feature type="domain" description="Peptidase S9A N-terminal" evidence="11">
    <location>
        <begin position="1561"/>
        <end position="1969"/>
    </location>
</feature>
<name>A0AAF5I276_STRER</name>
<protein>
    <recommendedName>
        <fullName evidence="4">Prolyl endopeptidase</fullName>
        <ecNumber evidence="3">3.4.21.26</ecNumber>
    </recommendedName>
    <alternativeName>
        <fullName evidence="8">Post-proline cleaving enzyme</fullName>
    </alternativeName>
</protein>
<dbReference type="SUPFAM" id="SSF53474">
    <property type="entry name" value="alpha/beta-Hydrolases"/>
    <property type="match status" value="4"/>
</dbReference>
<dbReference type="WBParaSite" id="TCONS_00011428.p1">
    <property type="protein sequence ID" value="TCONS_00011428.p1"/>
    <property type="gene ID" value="XLOC_005825"/>
</dbReference>
<dbReference type="InterPro" id="IPR023302">
    <property type="entry name" value="Pept_S9A_N"/>
</dbReference>
<feature type="transmembrane region" description="Helical" evidence="9">
    <location>
        <begin position="7"/>
        <end position="25"/>
    </location>
</feature>
<evidence type="ECO:0000256" key="3">
    <source>
        <dbReference type="ARBA" id="ARBA00011897"/>
    </source>
</evidence>
<dbReference type="PANTHER" id="PTHR42881:SF2">
    <property type="entry name" value="PROLYL ENDOPEPTIDASE"/>
    <property type="match status" value="1"/>
</dbReference>
<feature type="domain" description="Peptidase S9 prolyl oligopeptidase catalytic" evidence="10">
    <location>
        <begin position="2787"/>
        <end position="3008"/>
    </location>
</feature>
<dbReference type="Pfam" id="PF00326">
    <property type="entry name" value="Peptidase_S9"/>
    <property type="match status" value="4"/>
</dbReference>
<keyword evidence="9" id="KW-0472">Membrane</keyword>
<dbReference type="EC" id="3.4.21.26" evidence="3"/>
<feature type="domain" description="Peptidase S9A N-terminal" evidence="11">
    <location>
        <begin position="84"/>
        <end position="492"/>
    </location>
</feature>
<dbReference type="GO" id="GO:0004252">
    <property type="term" value="F:serine-type endopeptidase activity"/>
    <property type="evidence" value="ECO:0007669"/>
    <property type="project" value="UniProtKB-EC"/>
</dbReference>
<evidence type="ECO:0000256" key="1">
    <source>
        <dbReference type="ARBA" id="ARBA00001070"/>
    </source>
</evidence>
<evidence type="ECO:0000313" key="13">
    <source>
        <dbReference type="WBParaSite" id="TCONS_00011428.p1"/>
    </source>
</evidence>
<keyword evidence="9" id="KW-1133">Transmembrane helix</keyword>
<dbReference type="Proteomes" id="UP000035681">
    <property type="component" value="Unplaced"/>
</dbReference>
<keyword evidence="6" id="KW-0378">Hydrolase</keyword>
<dbReference type="InterPro" id="IPR002471">
    <property type="entry name" value="Pept_S9_AS"/>
</dbReference>
<keyword evidence="7" id="KW-0720">Serine protease</keyword>
<evidence type="ECO:0000256" key="5">
    <source>
        <dbReference type="ARBA" id="ARBA00022670"/>
    </source>
</evidence>
<dbReference type="PRINTS" id="PR00862">
    <property type="entry name" value="PROLIGOPTASE"/>
</dbReference>
<dbReference type="InterPro" id="IPR029058">
    <property type="entry name" value="AB_hydrolase_fold"/>
</dbReference>
<feature type="domain" description="Peptidase S9 prolyl oligopeptidase catalytic" evidence="10">
    <location>
        <begin position="567"/>
        <end position="789"/>
    </location>
</feature>
<dbReference type="FunFam" id="3.40.50.1820:FF:000005">
    <property type="entry name" value="Prolyl endopeptidase"/>
    <property type="match status" value="4"/>
</dbReference>
<comment type="similarity">
    <text evidence="2">Belongs to the peptidase S9A family.</text>
</comment>
<dbReference type="InterPro" id="IPR051167">
    <property type="entry name" value="Prolyl_oligopep/macrocyclase"/>
</dbReference>
<evidence type="ECO:0000256" key="9">
    <source>
        <dbReference type="SAM" id="Phobius"/>
    </source>
</evidence>
<dbReference type="GO" id="GO:0006508">
    <property type="term" value="P:proteolysis"/>
    <property type="evidence" value="ECO:0007669"/>
    <property type="project" value="UniProtKB-KW"/>
</dbReference>
<dbReference type="PROSITE" id="PS00708">
    <property type="entry name" value="PRO_ENDOPEP_SER"/>
    <property type="match status" value="4"/>
</dbReference>
<feature type="domain" description="Peptidase S9A N-terminal" evidence="11">
    <location>
        <begin position="854"/>
        <end position="1257"/>
    </location>
</feature>
<keyword evidence="5" id="KW-0645">Protease</keyword>
<feature type="domain" description="Peptidase S9A N-terminal" evidence="11">
    <location>
        <begin position="2303"/>
        <end position="2711"/>
    </location>
</feature>
<organism evidence="12 13">
    <name type="scientific">Strongyloides stercoralis</name>
    <name type="common">Threadworm</name>
    <dbReference type="NCBI Taxonomy" id="6248"/>
    <lineage>
        <taxon>Eukaryota</taxon>
        <taxon>Metazoa</taxon>
        <taxon>Ecdysozoa</taxon>
        <taxon>Nematoda</taxon>
        <taxon>Chromadorea</taxon>
        <taxon>Rhabditida</taxon>
        <taxon>Tylenchina</taxon>
        <taxon>Panagrolaimomorpha</taxon>
        <taxon>Strongyloidoidea</taxon>
        <taxon>Strongyloididae</taxon>
        <taxon>Strongyloides</taxon>
    </lineage>
</organism>
<dbReference type="SUPFAM" id="SSF50993">
    <property type="entry name" value="Peptidase/esterase 'gauge' domain"/>
    <property type="match status" value="4"/>
</dbReference>
<dbReference type="GO" id="GO:0070012">
    <property type="term" value="F:oligopeptidase activity"/>
    <property type="evidence" value="ECO:0007669"/>
    <property type="project" value="TreeGrafter"/>
</dbReference>
<dbReference type="PANTHER" id="PTHR42881">
    <property type="entry name" value="PROLYL ENDOPEPTIDASE"/>
    <property type="match status" value="1"/>
</dbReference>
<dbReference type="InterPro" id="IPR002470">
    <property type="entry name" value="Peptidase_S9A"/>
</dbReference>
<sequence>YLNLMLYNFIFIYTFALMAFLPFILTRPQKIVRLEGNITETIRNKKVQKNIAEKSNTYDDCESRKNFFDKRYHSLIKINVTKYPVIERCERCCEQKFGHKICNYYEYLEDIKNKKTKDFVEEINSLSYKYLSTITIRNYIKRKIAKNLSYKKYSTFRKYGKYYYYTYYSGTLNNPVIMRRENYYSNEEVFFDVNKYDETGRTSLGHFELTENGKYMAYLLLVNGSDWGTIKFMTEKGKYLSDKLENIKLTNLAFAYNGKGFFYSTYGKKKDQNNPIDNGEYMHHSLYYHVMGTSQSKDILVADYPEIKNIVIKGYVSRNQKYLFVYYYKGANYDYNAIKYFNLQRLPRGRIFGKLKLKSLFTDFDASYKIIDSDCQDIYVLTTKNAPKGRLIRVSIRNAHKGEKVWKELIKTDSKRKIKSVTAAGGRYLIVNYLEDLEDKVYIHDKWTGKMITKLDLEPGSIVSITASTHQSRFFIKVSSQVTPQTMYTGNLLELKHNKKINMKVIIKPIISGVKKSDYVIKKIFYESKDSTKVPLHIFHKKGIKFDGNNPVLLEGFGGFGVPLLPSFSSSRLMFVNNFNGIYAIAGIRGGGEYEVEWHKNGSLHNKQNSFDDFIAAAEYLIKENYTNPSKLAILGGSNGGLLTTVVSQQRPDLFGAVISQVGVFDMLRFHKFTIGSALIPEYGDPDKEEDFDYLLKYSPLHNVKMPERPVQWPSTLITSGLYDNRMVVSHTLKYAAQLYYDLQKGKSYQRNPILIRVSDARERNGVVTFRSNIDETIDIFAFIKETLNIKWKYDWHSYLLYLLEVKKLIEEEITKIKRFTTKKPNTYDDCESRKNFFDKRYHSLIKINVTKYPVIERCETCCENKFGHKICDYYEYLEDLKNNKTKNFIEKINSISHKYLNSITIRNYIRRKITKNMNYKRYSTFVKHGKYYYYTYNSGTLNNPVIMRREKYYGNGEVVLDVNKLDKTGKTSLEDYDLTEDGKIMAYMLSVNGSDWGTIKFMTDKGKHLNDKLENIKFSNLAFAYNGKGFFYSTYPKNKSQNNTDGDAELTNHSLYYHVMGTPQSKDILVANYPEIKNIGIEGYVSRNQKYLFVYFSKGTDGDHNAIKYFNLHRVRRGRISGKLKLQPLFTEFDASYSIIDSDCQDIYVLTTKNAPKGRLIKVSIRNAHKGEKAWKEIIKTDSKRKLEDVTPAGERYFIVNYLKDLEDKVYIHDKRTGKMITKLDLEYGSVVDISASKYQSRFFVKVSSQVSPQTIKDSTKIPLHIFHKKGIKFDGNNPLLLEGYGGFGISFLPSYSSSRLMFVNNFEGIYAIAGIRGGGEYEMEWHKNGSLHNKQNSFDDFIAAAEYLIKENYTNPSKLAILGGSNGGLLTTVVSQQRPDLFGAVISLVGVFDMLKFHKYTIGSAWIPEYGDPDKEEDFNYLLKYSPLHNVKMPERPVQWPSTLLTSGLYDDRVVASHTLKYAAQLYHDLQQGISYQRNPILVRVSDAQGHSGAVTFKVAFLPFILTRSQKIVRIEEEITKIKRYTTKKPNTYDDCESRKNFFDKRYHSLIKINVTKYPVIERCETCCENKFGHKICDYYEYLEDLKNKKTKDFIEKINLISHKYLSSITIRNYIKRKITKNVNYKRYSTFVKHGKYYYYTYNSGTLNNPVIMRREKYYGNGEVVLDVNKLDKTGKTSLEDYDFTEDGKIMAYMLSVNGSDWGTIKFMTDKGKNLNDKLENIKFTSMAFAYNGKGFFYSTYPRKIGQNISDDNTQLTNHSLYYHVMGTPQSKDILVVDYPEISNIGIEGYVTRNQKYLFVYFSKGTDDDHNAIKYFNLQKIPRGRISGKLKLKPLFTEFDASYSIIDSDCQDIYVLTTKNAPKGRLIRVSIRNAHKGEKAWKEIIKTDPKRKLKDVTPAGERYFIVNYLEDLEDKVYIHDKRTGKMITKLDLEYGSVVGISASKYQSRFFIKISSQVSPQTMYTGNLLELKHNKKINMKFYSGVKKSDYVMKKIFYKSKDSTKVPLHIFHKKGIKFDGNNPVLLEGYGGYGITFLPSYSSSRLMFVSNFEGIYAIAGIRGGGEYEMEWHKNGSLHNKQNSFDDFIAAAEYLIKENYTNPSKIAILGGSNGGLLTTVVSQQRPDLYGAVISEVGVFDMLKYHKFTIGAASIPEFGDPDKEEDFNYLLKYSPLHNIKIPERPVQWPSTLLTSGLYDDRVVASHTLKYAAQLYHDLQQSISYQRNPILVRIGDAQGHGGAVTFKGQIDETTDIFAFIKETLNIKWKYDNNSTEKPKKYDDCESRKNYFNKRYHSLIKINVTNYPVIERCETCCEQKFGHKTCNYYEYLEDLKNEKTKDFIKKINSISYKYLSTITIRNYIKRKITKNLYYGRHSTFTKRGKYYYYTYNSGTQNHSVIMRREKYYSDGEVFFDVNKYDETGRTSLTDFTFTNNGKIMAYLLSVNGSDWGTIKFMTENGKPLKDTLINIKLCHMSFAFNGRGLFYSTYSNKKDQNVPDENGEHTYHSLYYHVMGTPQSKDILVADYPENKNVIIEGFISRNQRHLFIYYFRGADAEYNAIKYFDLHRVHRKKINGKLRLRPLFTDFDASYSIIDSDCQDIYVLTTKNAPKGRLIRVSIRNAHKGEKVWKELIKTDPKRKLESVTAAGEKYLIVHYSEDLEDKVYIHDKRTGKMITKLNLEPGTLIDISASTHQSRFFLQISNQVSPQTMYTGNLLELKHSNKIKMKVIIKPIISGVKKSDYVMKKIFYESKDSTKVPLHIFHKKGIKFDGNNPLLLEGYGGFGISFLPSYSSSKLMFVNNFDGIYVIAGIRGGGEYEVEWHKNGSLHNKQNSFDDFIAAAEYLIKENYTNPSKLAIIGASNGGILTAVVSQQRPDLFGTVITKVGVLDMLRFHKFTIGSAWIPEYGDPDKEEDFNYLLKYSPLHNIKMPKRPVQWPSTLVTSGLHDDRVVASHTLKYAAQLYHDLQQGISYQRNPVLVRVSDAQGHNGAVTFKRKVEETTDVFAFIKETLNIKWKYDVKN</sequence>
<dbReference type="Gene3D" id="2.130.10.120">
    <property type="entry name" value="Prolyl oligopeptidase, N-terminal domain"/>
    <property type="match status" value="4"/>
</dbReference>
<dbReference type="GO" id="GO:0005829">
    <property type="term" value="C:cytosol"/>
    <property type="evidence" value="ECO:0007669"/>
    <property type="project" value="TreeGrafter"/>
</dbReference>
<evidence type="ECO:0000256" key="2">
    <source>
        <dbReference type="ARBA" id="ARBA00005228"/>
    </source>
</evidence>
<evidence type="ECO:0000256" key="7">
    <source>
        <dbReference type="ARBA" id="ARBA00022825"/>
    </source>
</evidence>
<evidence type="ECO:0000256" key="4">
    <source>
        <dbReference type="ARBA" id="ARBA00016310"/>
    </source>
</evidence>
<evidence type="ECO:0000256" key="6">
    <source>
        <dbReference type="ARBA" id="ARBA00022801"/>
    </source>
</evidence>
<accession>A0AAF5I276</accession>
<proteinExistence type="inferred from homology"/>
<dbReference type="InterPro" id="IPR001375">
    <property type="entry name" value="Peptidase_S9_cat"/>
</dbReference>
<evidence type="ECO:0000313" key="12">
    <source>
        <dbReference type="Proteomes" id="UP000035681"/>
    </source>
</evidence>
<keyword evidence="12" id="KW-1185">Reference proteome</keyword>
<dbReference type="Gene3D" id="3.40.50.1820">
    <property type="entry name" value="alpha/beta hydrolase"/>
    <property type="match status" value="4"/>
</dbReference>
<dbReference type="Pfam" id="PF02897">
    <property type="entry name" value="Peptidase_S9_N"/>
    <property type="match status" value="4"/>
</dbReference>
<keyword evidence="9" id="KW-0812">Transmembrane</keyword>
<evidence type="ECO:0000259" key="10">
    <source>
        <dbReference type="Pfam" id="PF00326"/>
    </source>
</evidence>
<reference evidence="13" key="1">
    <citation type="submission" date="2024-02" db="UniProtKB">
        <authorList>
            <consortium name="WormBaseParasite"/>
        </authorList>
    </citation>
    <scope>IDENTIFICATION</scope>
</reference>
<feature type="domain" description="Peptidase S9 prolyl oligopeptidase catalytic" evidence="10">
    <location>
        <begin position="2040"/>
        <end position="2261"/>
    </location>
</feature>
<evidence type="ECO:0000256" key="8">
    <source>
        <dbReference type="ARBA" id="ARBA00029698"/>
    </source>
</evidence>
<evidence type="ECO:0000259" key="11">
    <source>
        <dbReference type="Pfam" id="PF02897"/>
    </source>
</evidence>